<evidence type="ECO:0000256" key="3">
    <source>
        <dbReference type="ARBA" id="ARBA00022679"/>
    </source>
</evidence>
<dbReference type="PANTHER" id="PTHR30616:SF2">
    <property type="entry name" value="PURINE NUCLEOSIDE PHOSPHORYLASE LACC1"/>
    <property type="match status" value="1"/>
</dbReference>
<accession>A0A831XEB8</accession>
<protein>
    <recommendedName>
        <fullName evidence="10">Purine nucleoside phosphorylase</fullName>
    </recommendedName>
</protein>
<organism evidence="11">
    <name type="scientific">Geobacter metallireducens</name>
    <dbReference type="NCBI Taxonomy" id="28232"/>
    <lineage>
        <taxon>Bacteria</taxon>
        <taxon>Pseudomonadati</taxon>
        <taxon>Thermodesulfobacteriota</taxon>
        <taxon>Desulfuromonadia</taxon>
        <taxon>Geobacterales</taxon>
        <taxon>Geobacteraceae</taxon>
        <taxon>Geobacter</taxon>
    </lineage>
</organism>
<name>A0A831XEB8_GEOME</name>
<evidence type="ECO:0000256" key="1">
    <source>
        <dbReference type="ARBA" id="ARBA00000553"/>
    </source>
</evidence>
<evidence type="ECO:0000256" key="7">
    <source>
        <dbReference type="ARBA" id="ARBA00047989"/>
    </source>
</evidence>
<comment type="catalytic activity">
    <reaction evidence="1">
        <text>inosine + phosphate = alpha-D-ribose 1-phosphate + hypoxanthine</text>
        <dbReference type="Rhea" id="RHEA:27646"/>
        <dbReference type="ChEBI" id="CHEBI:17368"/>
        <dbReference type="ChEBI" id="CHEBI:17596"/>
        <dbReference type="ChEBI" id="CHEBI:43474"/>
        <dbReference type="ChEBI" id="CHEBI:57720"/>
        <dbReference type="EC" id="2.4.2.1"/>
    </reaction>
    <physiologicalReaction direction="left-to-right" evidence="1">
        <dbReference type="Rhea" id="RHEA:27647"/>
    </physiologicalReaction>
</comment>
<dbReference type="AlphaFoldDB" id="A0A831XEB8"/>
<comment type="catalytic activity">
    <reaction evidence="9">
        <text>S-methyl-5'-thioadenosine + phosphate = 5-(methylsulfanyl)-alpha-D-ribose 1-phosphate + adenine</text>
        <dbReference type="Rhea" id="RHEA:11852"/>
        <dbReference type="ChEBI" id="CHEBI:16708"/>
        <dbReference type="ChEBI" id="CHEBI:17509"/>
        <dbReference type="ChEBI" id="CHEBI:43474"/>
        <dbReference type="ChEBI" id="CHEBI:58533"/>
        <dbReference type="EC" id="2.4.2.28"/>
    </reaction>
    <physiologicalReaction direction="left-to-right" evidence="9">
        <dbReference type="Rhea" id="RHEA:11853"/>
    </physiologicalReaction>
</comment>
<keyword evidence="6" id="KW-0862">Zinc</keyword>
<evidence type="ECO:0000313" key="11">
    <source>
        <dbReference type="EMBL" id="HEN42132.1"/>
    </source>
</evidence>
<dbReference type="InterPro" id="IPR011324">
    <property type="entry name" value="Cytotoxic_necrot_fac-like_cat"/>
</dbReference>
<dbReference type="GO" id="GO:0017061">
    <property type="term" value="F:S-methyl-5-thioadenosine phosphorylase activity"/>
    <property type="evidence" value="ECO:0007669"/>
    <property type="project" value="UniProtKB-EC"/>
</dbReference>
<keyword evidence="5" id="KW-0378">Hydrolase</keyword>
<comment type="similarity">
    <text evidence="2 10">Belongs to the purine nucleoside phosphorylase YfiH/LACC1 family.</text>
</comment>
<gene>
    <name evidence="11" type="primary">pgeF</name>
    <name evidence="11" type="ORF">ENQ87_07110</name>
</gene>
<evidence type="ECO:0000256" key="10">
    <source>
        <dbReference type="RuleBase" id="RU361274"/>
    </source>
</evidence>
<comment type="caution">
    <text evidence="11">The sequence shown here is derived from an EMBL/GenBank/DDBJ whole genome shotgun (WGS) entry which is preliminary data.</text>
</comment>
<dbReference type="GO" id="GO:0016787">
    <property type="term" value="F:hydrolase activity"/>
    <property type="evidence" value="ECO:0007669"/>
    <property type="project" value="UniProtKB-KW"/>
</dbReference>
<reference evidence="11" key="1">
    <citation type="journal article" date="2020" name="mSystems">
        <title>Genome- and Community-Level Interaction Insights into Carbon Utilization and Element Cycling Functions of Hydrothermarchaeota in Hydrothermal Sediment.</title>
        <authorList>
            <person name="Zhou Z."/>
            <person name="Liu Y."/>
            <person name="Xu W."/>
            <person name="Pan J."/>
            <person name="Luo Z.H."/>
            <person name="Li M."/>
        </authorList>
    </citation>
    <scope>NUCLEOTIDE SEQUENCE [LARGE SCALE GENOMIC DNA]</scope>
    <source>
        <strain evidence="11">SpSt-349</strain>
    </source>
</reference>
<dbReference type="PANTHER" id="PTHR30616">
    <property type="entry name" value="UNCHARACTERIZED PROTEIN YFIH"/>
    <property type="match status" value="1"/>
</dbReference>
<comment type="catalytic activity">
    <reaction evidence="7">
        <text>adenosine + H2O + H(+) = inosine + NH4(+)</text>
        <dbReference type="Rhea" id="RHEA:24408"/>
        <dbReference type="ChEBI" id="CHEBI:15377"/>
        <dbReference type="ChEBI" id="CHEBI:15378"/>
        <dbReference type="ChEBI" id="CHEBI:16335"/>
        <dbReference type="ChEBI" id="CHEBI:17596"/>
        <dbReference type="ChEBI" id="CHEBI:28938"/>
        <dbReference type="EC" id="3.5.4.4"/>
    </reaction>
    <physiologicalReaction direction="left-to-right" evidence="7">
        <dbReference type="Rhea" id="RHEA:24409"/>
    </physiologicalReaction>
</comment>
<dbReference type="Gene3D" id="3.60.140.10">
    <property type="entry name" value="CNF1/YfiH-like putative cysteine hydrolases"/>
    <property type="match status" value="1"/>
</dbReference>
<evidence type="ECO:0000256" key="9">
    <source>
        <dbReference type="ARBA" id="ARBA00049893"/>
    </source>
</evidence>
<evidence type="ECO:0000256" key="8">
    <source>
        <dbReference type="ARBA" id="ARBA00048968"/>
    </source>
</evidence>
<evidence type="ECO:0000256" key="5">
    <source>
        <dbReference type="ARBA" id="ARBA00022801"/>
    </source>
</evidence>
<evidence type="ECO:0000256" key="4">
    <source>
        <dbReference type="ARBA" id="ARBA00022723"/>
    </source>
</evidence>
<keyword evidence="4" id="KW-0479">Metal-binding</keyword>
<dbReference type="InterPro" id="IPR038371">
    <property type="entry name" value="Cu_polyphenol_OxRdtase_sf"/>
</dbReference>
<evidence type="ECO:0000256" key="2">
    <source>
        <dbReference type="ARBA" id="ARBA00007353"/>
    </source>
</evidence>
<dbReference type="EMBL" id="DSOV01000030">
    <property type="protein sequence ID" value="HEN42132.1"/>
    <property type="molecule type" value="Genomic_DNA"/>
</dbReference>
<dbReference type="NCBIfam" id="TIGR00726">
    <property type="entry name" value="peptidoglycan editing factor PgeF"/>
    <property type="match status" value="1"/>
</dbReference>
<sequence>MEMKRADKVHYLEPTLLTAAGVSAHGFTTRHEGVSRPPYNSLNLGAGTNDSPHAVEGNRSLLARAFGAPLERLVTVTQVHGTDLLVIDSPNPDYAYFQKLEADGIITNQPGVMIGVCVADCVPVLLLDPAKGVAAALHAGWKGTAAGICRKGVDAFITLFGSEPRDILAAVGPGIGPCCYEVDTPVAEAFRAGGHDWDAVAAVRDVARWRLDLVRANVLQLGAAGIPERNIESAPHCVSCSPELFFSYRRDSGETGRQLGFIMLKP</sequence>
<keyword evidence="3" id="KW-0808">Transferase</keyword>
<comment type="catalytic activity">
    <reaction evidence="8">
        <text>adenosine + phosphate = alpha-D-ribose 1-phosphate + adenine</text>
        <dbReference type="Rhea" id="RHEA:27642"/>
        <dbReference type="ChEBI" id="CHEBI:16335"/>
        <dbReference type="ChEBI" id="CHEBI:16708"/>
        <dbReference type="ChEBI" id="CHEBI:43474"/>
        <dbReference type="ChEBI" id="CHEBI:57720"/>
        <dbReference type="EC" id="2.4.2.1"/>
    </reaction>
    <physiologicalReaction direction="left-to-right" evidence="8">
        <dbReference type="Rhea" id="RHEA:27643"/>
    </physiologicalReaction>
</comment>
<dbReference type="SUPFAM" id="SSF64438">
    <property type="entry name" value="CNF1/YfiH-like putative cysteine hydrolases"/>
    <property type="match status" value="1"/>
</dbReference>
<dbReference type="GO" id="GO:0005507">
    <property type="term" value="F:copper ion binding"/>
    <property type="evidence" value="ECO:0007669"/>
    <property type="project" value="TreeGrafter"/>
</dbReference>
<proteinExistence type="inferred from homology"/>
<dbReference type="InterPro" id="IPR003730">
    <property type="entry name" value="Cu_polyphenol_OxRdtase"/>
</dbReference>
<dbReference type="CDD" id="cd16833">
    <property type="entry name" value="YfiH"/>
    <property type="match status" value="1"/>
</dbReference>
<evidence type="ECO:0000256" key="6">
    <source>
        <dbReference type="ARBA" id="ARBA00022833"/>
    </source>
</evidence>
<dbReference type="Pfam" id="PF02578">
    <property type="entry name" value="Cu-oxidase_4"/>
    <property type="match status" value="1"/>
</dbReference>